<dbReference type="InterPro" id="IPR045026">
    <property type="entry name" value="LIMYB"/>
</dbReference>
<dbReference type="KEGG" id="jre:108979885"/>
<reference evidence="3" key="1">
    <citation type="submission" date="2025-08" db="UniProtKB">
        <authorList>
            <consortium name="RefSeq"/>
        </authorList>
    </citation>
    <scope>IDENTIFICATION</scope>
    <source>
        <tissue evidence="3">Leaves</tissue>
    </source>
</reference>
<dbReference type="Pfam" id="PF12776">
    <property type="entry name" value="Myb_DNA-bind_3"/>
    <property type="match status" value="1"/>
</dbReference>
<dbReference type="Proteomes" id="UP000235220">
    <property type="component" value="Chromosome 12"/>
</dbReference>
<dbReference type="InterPro" id="IPR024752">
    <property type="entry name" value="Myb/SANT-like_dom"/>
</dbReference>
<accession>A0A2I4DGD4</accession>
<gene>
    <name evidence="3" type="primary">LOC108979885</name>
</gene>
<dbReference type="GeneID" id="108979885"/>
<proteinExistence type="predicted"/>
<dbReference type="InParanoid" id="A0A2I4DGD4"/>
<dbReference type="AlphaFoldDB" id="A0A2I4DGD4"/>
<dbReference type="RefSeq" id="XP_018806197.2">
    <property type="nucleotide sequence ID" value="XM_018950652.2"/>
</dbReference>
<evidence type="ECO:0000313" key="2">
    <source>
        <dbReference type="Proteomes" id="UP000235220"/>
    </source>
</evidence>
<organism evidence="2 3">
    <name type="scientific">Juglans regia</name>
    <name type="common">English walnut</name>
    <dbReference type="NCBI Taxonomy" id="51240"/>
    <lineage>
        <taxon>Eukaryota</taxon>
        <taxon>Viridiplantae</taxon>
        <taxon>Streptophyta</taxon>
        <taxon>Embryophyta</taxon>
        <taxon>Tracheophyta</taxon>
        <taxon>Spermatophyta</taxon>
        <taxon>Magnoliopsida</taxon>
        <taxon>eudicotyledons</taxon>
        <taxon>Gunneridae</taxon>
        <taxon>Pentapetalae</taxon>
        <taxon>rosids</taxon>
        <taxon>fabids</taxon>
        <taxon>Fagales</taxon>
        <taxon>Juglandaceae</taxon>
        <taxon>Juglans</taxon>
    </lineage>
</organism>
<dbReference type="PANTHER" id="PTHR47584">
    <property type="match status" value="1"/>
</dbReference>
<dbReference type="OrthoDB" id="686198at2759"/>
<evidence type="ECO:0000313" key="3">
    <source>
        <dbReference type="RefSeq" id="XP_018806197.2"/>
    </source>
</evidence>
<name>A0A2I4DGD4_JUGRE</name>
<protein>
    <submittedName>
        <fullName evidence="3">Uncharacterized protein LOC108979885</fullName>
    </submittedName>
</protein>
<keyword evidence="2" id="KW-1185">Reference proteome</keyword>
<sequence>MYVERLDNLGSKRFTTEQVREKIKRLKKRQHIFNELMGHTGMGCDGSTTSVIASDEHWANAIRVSNDNKYFRNADYPFCAKLCTTFGTPAPTGTSHSPASNQVEDVDGERHLDAGMQNPTTIFMRTSTSGPSTRKCYEGMAEAFSPKWSKRSAPKMGSDDSDSFADCVNLLLNIKPKMLVENWFCAYDALRESSLERYGFLTMDDESRELWAMRF</sequence>
<evidence type="ECO:0000259" key="1">
    <source>
        <dbReference type="Pfam" id="PF12776"/>
    </source>
</evidence>
<dbReference type="PANTHER" id="PTHR47584:SF14">
    <property type="entry name" value="L10-INTERACTING MYB DOMAIN-CONTAINING PROTEIN-LIKE"/>
    <property type="match status" value="1"/>
</dbReference>
<feature type="domain" description="Myb/SANT-like" evidence="1">
    <location>
        <begin position="5"/>
        <end position="60"/>
    </location>
</feature>